<dbReference type="GO" id="GO:0015628">
    <property type="term" value="P:protein secretion by the type II secretion system"/>
    <property type="evidence" value="ECO:0007669"/>
    <property type="project" value="InterPro"/>
</dbReference>
<evidence type="ECO:0000256" key="5">
    <source>
        <dbReference type="ARBA" id="ARBA00022519"/>
    </source>
</evidence>
<evidence type="ECO:0000313" key="13">
    <source>
        <dbReference type="Proteomes" id="UP000267049"/>
    </source>
</evidence>
<comment type="caution">
    <text evidence="12">The sequence shown here is derived from an EMBL/GenBank/DDBJ whole genome shotgun (WGS) entry which is preliminary data.</text>
</comment>
<dbReference type="InterPro" id="IPR045584">
    <property type="entry name" value="Pilin-like"/>
</dbReference>
<organism evidence="12 13">
    <name type="scientific">Montanilutibacter psychrotolerans</name>
    <dbReference type="NCBI Taxonomy" id="1327343"/>
    <lineage>
        <taxon>Bacteria</taxon>
        <taxon>Pseudomonadati</taxon>
        <taxon>Pseudomonadota</taxon>
        <taxon>Gammaproteobacteria</taxon>
        <taxon>Lysobacterales</taxon>
        <taxon>Lysobacteraceae</taxon>
        <taxon>Montanilutibacter</taxon>
    </lineage>
</organism>
<accession>A0A3M8SU55</accession>
<evidence type="ECO:0000256" key="1">
    <source>
        <dbReference type="ARBA" id="ARBA00004377"/>
    </source>
</evidence>
<dbReference type="Proteomes" id="UP000267049">
    <property type="component" value="Unassembled WGS sequence"/>
</dbReference>
<dbReference type="NCBIfam" id="NF047827">
    <property type="entry name" value="T3SSXpsH"/>
    <property type="match status" value="1"/>
</dbReference>
<comment type="subcellular location">
    <subcellularLocation>
        <location evidence="1">Cell inner membrane</location>
        <topology evidence="1">Single-pass membrane protein</topology>
    </subcellularLocation>
</comment>
<dbReference type="OrthoDB" id="8481584at2"/>
<evidence type="ECO:0000256" key="10">
    <source>
        <dbReference type="ARBA" id="ARBA00030775"/>
    </source>
</evidence>
<protein>
    <recommendedName>
        <fullName evidence="2">Type II secretion system protein H</fullName>
    </recommendedName>
    <alternativeName>
        <fullName evidence="10">General secretion pathway protein H</fullName>
    </alternativeName>
</protein>
<evidence type="ECO:0000256" key="7">
    <source>
        <dbReference type="ARBA" id="ARBA00022989"/>
    </source>
</evidence>
<name>A0A3M8SU55_9GAMM</name>
<dbReference type="InterPro" id="IPR012902">
    <property type="entry name" value="N_methyl_site"/>
</dbReference>
<comment type="similarity">
    <text evidence="9">Belongs to the GSP H family.</text>
</comment>
<reference evidence="12 13" key="1">
    <citation type="submission" date="2018-11" db="EMBL/GenBank/DDBJ databases">
        <title>Lysobacter cryohumiis sp. nov., isolated from soil in the Tianshan Mountains, Xinjiang, China.</title>
        <authorList>
            <person name="Luo Y."/>
            <person name="Sheng H."/>
        </authorList>
    </citation>
    <scope>NUCLEOTIDE SEQUENCE [LARGE SCALE GENOMIC DNA]</scope>
    <source>
        <strain evidence="12 13">ZS60</strain>
    </source>
</reference>
<keyword evidence="5" id="KW-0997">Cell inner membrane</keyword>
<gene>
    <name evidence="12" type="ORF">EER27_08020</name>
</gene>
<dbReference type="InterPro" id="IPR022346">
    <property type="entry name" value="T2SS_GspH"/>
</dbReference>
<evidence type="ECO:0000256" key="6">
    <source>
        <dbReference type="ARBA" id="ARBA00022692"/>
    </source>
</evidence>
<evidence type="ECO:0000313" key="12">
    <source>
        <dbReference type="EMBL" id="RNF84323.1"/>
    </source>
</evidence>
<dbReference type="NCBIfam" id="TIGR02532">
    <property type="entry name" value="IV_pilin_GFxxxE"/>
    <property type="match status" value="1"/>
</dbReference>
<dbReference type="EMBL" id="RIBS01000003">
    <property type="protein sequence ID" value="RNF84323.1"/>
    <property type="molecule type" value="Genomic_DNA"/>
</dbReference>
<evidence type="ECO:0000259" key="11">
    <source>
        <dbReference type="Pfam" id="PF12019"/>
    </source>
</evidence>
<keyword evidence="6" id="KW-0812">Transmembrane</keyword>
<dbReference type="AlphaFoldDB" id="A0A3M8SU55"/>
<evidence type="ECO:0000256" key="3">
    <source>
        <dbReference type="ARBA" id="ARBA00022475"/>
    </source>
</evidence>
<evidence type="ECO:0000256" key="2">
    <source>
        <dbReference type="ARBA" id="ARBA00021549"/>
    </source>
</evidence>
<feature type="domain" description="General secretion pathway GspH" evidence="11">
    <location>
        <begin position="43"/>
        <end position="138"/>
    </location>
</feature>
<keyword evidence="8" id="KW-0472">Membrane</keyword>
<keyword evidence="13" id="KW-1185">Reference proteome</keyword>
<dbReference type="SUPFAM" id="SSF54523">
    <property type="entry name" value="Pili subunits"/>
    <property type="match status" value="1"/>
</dbReference>
<evidence type="ECO:0000256" key="8">
    <source>
        <dbReference type="ARBA" id="ARBA00023136"/>
    </source>
</evidence>
<dbReference type="GO" id="GO:0015627">
    <property type="term" value="C:type II protein secretion system complex"/>
    <property type="evidence" value="ECO:0007669"/>
    <property type="project" value="InterPro"/>
</dbReference>
<dbReference type="GO" id="GO:0005886">
    <property type="term" value="C:plasma membrane"/>
    <property type="evidence" value="ECO:0007669"/>
    <property type="project" value="UniProtKB-SubCell"/>
</dbReference>
<evidence type="ECO:0000256" key="4">
    <source>
        <dbReference type="ARBA" id="ARBA00022481"/>
    </source>
</evidence>
<proteinExistence type="inferred from homology"/>
<keyword evidence="4" id="KW-0488">Methylation</keyword>
<dbReference type="Pfam" id="PF12019">
    <property type="entry name" value="GspH"/>
    <property type="match status" value="1"/>
</dbReference>
<keyword evidence="3" id="KW-1003">Cell membrane</keyword>
<evidence type="ECO:0000256" key="9">
    <source>
        <dbReference type="ARBA" id="ARBA00025772"/>
    </source>
</evidence>
<dbReference type="RefSeq" id="WP_123087509.1">
    <property type="nucleotide sequence ID" value="NZ_RIBS01000003.1"/>
</dbReference>
<keyword evidence="7" id="KW-1133">Transmembrane helix</keyword>
<sequence>MKRTQSGVSLMEMLLVIALIAGISVLAAGALGGGFRGMQLRSAAKEIASQLRYTRAHALATGQSQRFIIDPQAHTWEAPNGRRGEIPAALGVRFIGAREALPVRGQGAVMFFNDGAATGGRIEINADKATWRIDIAWLTGQVKVAPVRTEP</sequence>